<dbReference type="InterPro" id="IPR025979">
    <property type="entry name" value="ChrR-like_cupin_dom"/>
</dbReference>
<protein>
    <submittedName>
        <fullName evidence="1">Anti-sigma factor</fullName>
    </submittedName>
</protein>
<evidence type="ECO:0000313" key="2">
    <source>
        <dbReference type="Proteomes" id="UP000253688"/>
    </source>
</evidence>
<dbReference type="RefSeq" id="WP_112986780.1">
    <property type="nucleotide sequence ID" value="NZ_BKNJ01000002.1"/>
</dbReference>
<organism evidence="1 2">
    <name type="scientific">Acinetobacter junii</name>
    <dbReference type="NCBI Taxonomy" id="40215"/>
    <lineage>
        <taxon>Bacteria</taxon>
        <taxon>Pseudomonadati</taxon>
        <taxon>Pseudomonadota</taxon>
        <taxon>Gammaproteobacteria</taxon>
        <taxon>Moraxellales</taxon>
        <taxon>Moraxellaceae</taxon>
        <taxon>Acinetobacter</taxon>
    </lineage>
</organism>
<dbReference type="Proteomes" id="UP000253688">
    <property type="component" value="Unassembled WGS sequence"/>
</dbReference>
<reference evidence="1 2" key="1">
    <citation type="submission" date="2018-04" db="EMBL/GenBank/DDBJ databases">
        <title>Acinetobacter junii Genome sequencing and assembly.</title>
        <authorList>
            <person name="Su J."/>
            <person name="Rensing C."/>
            <person name="Mazhar H.S."/>
        </authorList>
    </citation>
    <scope>NUCLEOTIDE SEQUENCE [LARGE SCALE GENOMIC DNA]</scope>
    <source>
        <strain evidence="1 2">SC22</strain>
    </source>
</reference>
<sequence>MFLLNADFSKFAVVKPRDYQWVKSPGGEVERVMLDRVGNEAARATSLVKYAPLSLFPKHQHPHGEEILVLSGMFTEDGSQHYQKGWYLRNPHNSSHIPSSEMGTLIFVKLRQMSETETEAVRIDTHNPNNWKKMGHRDICELYQSQLEHTYLEKIMPLHPIEYDVKGGAEILVIEGEISHSEETYPTGSWLRIPPQADYQLQSGQQGATLYLKTGHLLAMIQSTHKF</sequence>
<accession>A0A350ED36</accession>
<dbReference type="Gene3D" id="2.60.120.10">
    <property type="entry name" value="Jelly Rolls"/>
    <property type="match status" value="1"/>
</dbReference>
<dbReference type="CDD" id="cd20303">
    <property type="entry name" value="cupin_ChrR_1"/>
    <property type="match status" value="1"/>
</dbReference>
<gene>
    <name evidence="1" type="ORF">DC346_13290</name>
</gene>
<dbReference type="Pfam" id="PF12973">
    <property type="entry name" value="Cupin_7"/>
    <property type="match status" value="2"/>
</dbReference>
<evidence type="ECO:0000313" key="1">
    <source>
        <dbReference type="EMBL" id="RBA44456.1"/>
    </source>
</evidence>
<proteinExistence type="predicted"/>
<name>A0A350ED36_ACIJU</name>
<dbReference type="AlphaFoldDB" id="A0A350ED36"/>
<dbReference type="InterPro" id="IPR011051">
    <property type="entry name" value="RmlC_Cupin_sf"/>
</dbReference>
<comment type="caution">
    <text evidence="1">The sequence shown here is derived from an EMBL/GenBank/DDBJ whole genome shotgun (WGS) entry which is preliminary data.</text>
</comment>
<dbReference type="InterPro" id="IPR014710">
    <property type="entry name" value="RmlC-like_jellyroll"/>
</dbReference>
<dbReference type="EMBL" id="QEWH01000078">
    <property type="protein sequence ID" value="RBA44456.1"/>
    <property type="molecule type" value="Genomic_DNA"/>
</dbReference>
<dbReference type="SUPFAM" id="SSF51182">
    <property type="entry name" value="RmlC-like cupins"/>
    <property type="match status" value="2"/>
</dbReference>